<sequence length="280" mass="32308">MKLVRVSSMGWIKGFFFGMAVLFVLSGVAMFMNYSVPTEPFQVTQGNVRGQAFTWVSEELMCQELDWGWLPNDMFWPTMFLDNRPNFQLGVLDVVRRNALCAREYLSRQRATDAIDKLLDRAFTLFSNGPEVWIWPVPEWKYAKGIEKLKIYSQNLENKSSTFFPRADNLIPLANYYLSIMGDANTQLMQAMSDGEDKTPWLKVDDNFYYVKGVAWALYHSMRAVKVDFADVLRDKNCEVLVDRILADLKRCLDIDPVYVCNGGGRILAESFFEPIKSFQ</sequence>
<name>A0A2M7IGZ5_9BACT</name>
<dbReference type="InterPro" id="IPR016936">
    <property type="entry name" value="UCP029693"/>
</dbReference>
<evidence type="ECO:0000256" key="1">
    <source>
        <dbReference type="SAM" id="Phobius"/>
    </source>
</evidence>
<keyword evidence="1" id="KW-0812">Transmembrane</keyword>
<protein>
    <recommendedName>
        <fullName evidence="4">DUF2333 domain-containing protein</fullName>
    </recommendedName>
</protein>
<dbReference type="EMBL" id="PFGX01000003">
    <property type="protein sequence ID" value="PIW75800.1"/>
    <property type="molecule type" value="Genomic_DNA"/>
</dbReference>
<dbReference type="Proteomes" id="UP000231280">
    <property type="component" value="Unassembled WGS sequence"/>
</dbReference>
<evidence type="ECO:0008006" key="4">
    <source>
        <dbReference type="Google" id="ProtNLM"/>
    </source>
</evidence>
<dbReference type="Pfam" id="PF10095">
    <property type="entry name" value="DUF2333"/>
    <property type="match status" value="1"/>
</dbReference>
<comment type="caution">
    <text evidence="2">The sequence shown here is derived from an EMBL/GenBank/DDBJ whole genome shotgun (WGS) entry which is preliminary data.</text>
</comment>
<evidence type="ECO:0000313" key="3">
    <source>
        <dbReference type="Proteomes" id="UP000231280"/>
    </source>
</evidence>
<dbReference type="AlphaFoldDB" id="A0A2M7IGZ5"/>
<keyword evidence="1" id="KW-1133">Transmembrane helix</keyword>
<reference evidence="3" key="1">
    <citation type="submission" date="2017-09" db="EMBL/GenBank/DDBJ databases">
        <title>Depth-based differentiation of microbial function through sediment-hosted aquifers and enrichment of novel symbionts in the deep terrestrial subsurface.</title>
        <authorList>
            <person name="Probst A.J."/>
            <person name="Ladd B."/>
            <person name="Jarett J.K."/>
            <person name="Geller-Mcgrath D.E."/>
            <person name="Sieber C.M.K."/>
            <person name="Emerson J.B."/>
            <person name="Anantharaman K."/>
            <person name="Thomas B.C."/>
            <person name="Malmstrom R."/>
            <person name="Stieglmeier M."/>
            <person name="Klingl A."/>
            <person name="Woyke T."/>
            <person name="Ryan C.M."/>
            <person name="Banfield J.F."/>
        </authorList>
    </citation>
    <scope>NUCLEOTIDE SEQUENCE [LARGE SCALE GENOMIC DNA]</scope>
</reference>
<accession>A0A2M7IGZ5</accession>
<organism evidence="2 3">
    <name type="scientific">Candidatus Portnoybacteria bacterium CG_4_8_14_3_um_filter_44_10</name>
    <dbReference type="NCBI Taxonomy" id="1974802"/>
    <lineage>
        <taxon>Bacteria</taxon>
        <taxon>Candidatus Portnoyibacteriota</taxon>
    </lineage>
</organism>
<keyword evidence="1" id="KW-0472">Membrane</keyword>
<feature type="transmembrane region" description="Helical" evidence="1">
    <location>
        <begin position="12"/>
        <end position="32"/>
    </location>
</feature>
<proteinExistence type="predicted"/>
<gene>
    <name evidence="2" type="ORF">CO002_00105</name>
</gene>
<evidence type="ECO:0000313" key="2">
    <source>
        <dbReference type="EMBL" id="PIW75800.1"/>
    </source>
</evidence>